<comment type="caution">
    <text evidence="2">The sequence shown here is derived from an EMBL/GenBank/DDBJ whole genome shotgun (WGS) entry which is preliminary data.</text>
</comment>
<dbReference type="CDD" id="cd00077">
    <property type="entry name" value="HDc"/>
    <property type="match status" value="1"/>
</dbReference>
<evidence type="ECO:0000313" key="3">
    <source>
        <dbReference type="Proteomes" id="UP000557193"/>
    </source>
</evidence>
<evidence type="ECO:0000259" key="1">
    <source>
        <dbReference type="PROSITE" id="PS51832"/>
    </source>
</evidence>
<gene>
    <name evidence="2" type="ORF">HNP49_000453</name>
</gene>
<organism evidence="2 3">
    <name type="scientific">Pseudomonas fluvialis</name>
    <dbReference type="NCBI Taxonomy" id="1793966"/>
    <lineage>
        <taxon>Bacteria</taxon>
        <taxon>Pseudomonadati</taxon>
        <taxon>Pseudomonadota</taxon>
        <taxon>Gammaproteobacteria</taxon>
        <taxon>Pseudomonadales</taxon>
        <taxon>Pseudomonadaceae</taxon>
        <taxon>Pseudomonas</taxon>
    </lineage>
</organism>
<feature type="domain" description="HD-GYP" evidence="1">
    <location>
        <begin position="138"/>
        <end position="336"/>
    </location>
</feature>
<dbReference type="InterPro" id="IPR037522">
    <property type="entry name" value="HD_GYP_dom"/>
</dbReference>
<evidence type="ECO:0000313" key="2">
    <source>
        <dbReference type="EMBL" id="MBB6340303.1"/>
    </source>
</evidence>
<dbReference type="SMART" id="SM00471">
    <property type="entry name" value="HDc"/>
    <property type="match status" value="1"/>
</dbReference>
<accession>A0A7X0BPQ7</accession>
<dbReference type="Pfam" id="PF11871">
    <property type="entry name" value="DUF3391"/>
    <property type="match status" value="1"/>
</dbReference>
<name>A0A7X0BPQ7_9PSED</name>
<dbReference type="Gene3D" id="1.10.3210.10">
    <property type="entry name" value="Hypothetical protein af1432"/>
    <property type="match status" value="1"/>
</dbReference>
<dbReference type="Proteomes" id="UP000557193">
    <property type="component" value="Unassembled WGS sequence"/>
</dbReference>
<dbReference type="PROSITE" id="PS51832">
    <property type="entry name" value="HD_GYP"/>
    <property type="match status" value="1"/>
</dbReference>
<dbReference type="InterPro" id="IPR003607">
    <property type="entry name" value="HD/PDEase_dom"/>
</dbReference>
<dbReference type="InterPro" id="IPR021812">
    <property type="entry name" value="DUF3391"/>
</dbReference>
<dbReference type="RefSeq" id="WP_184680258.1">
    <property type="nucleotide sequence ID" value="NZ_JACHLL010000001.1"/>
</dbReference>
<dbReference type="PANTHER" id="PTHR43155:SF2">
    <property type="entry name" value="CYCLIC DI-GMP PHOSPHODIESTERASE PA4108"/>
    <property type="match status" value="1"/>
</dbReference>
<dbReference type="EMBL" id="JACHLL010000001">
    <property type="protein sequence ID" value="MBB6340303.1"/>
    <property type="molecule type" value="Genomic_DNA"/>
</dbReference>
<keyword evidence="3" id="KW-1185">Reference proteome</keyword>
<dbReference type="PANTHER" id="PTHR43155">
    <property type="entry name" value="CYCLIC DI-GMP PHOSPHODIESTERASE PA4108-RELATED"/>
    <property type="match status" value="1"/>
</dbReference>
<dbReference type="Pfam" id="PF13487">
    <property type="entry name" value="HD_5"/>
    <property type="match status" value="1"/>
</dbReference>
<sequence>MALKRIPVGEAAVGMYVHELCGSWMDHPFWKPRFLLKDERDLGRLQGSAVRELWIDTDKGLDVEGGQSVEEVEADTEAVLLAAAQPLPAPPRPGMDEEIGRSLKFCGYAREQLDELFDAVRQGGALDKTAALELVDEVSASLDRHPHALISLARLRSASEYSAMHALAVSALMVALARQLGLAEKLVREAGLAGLLHDIGEIIMPPELLNNPGKLSKIDITLLRDHPRAGVDLLKQMPGISAAVLDVCLHHHERQDGSGYPDALKGDKTGLLAKMCAVCDVYDAISSDRPYQKGWGPAESIRKMAEWSKLQFDERVFQAFVKALGIYPVGSLVRLESGRLAVVLEQDEQSLLTPKVKVFFSARSKTPLPQVVLELAKLVGQEKIVGRESVEEWGFNNFDELWSGERKGTLSLFS</sequence>
<proteinExistence type="predicted"/>
<dbReference type="SUPFAM" id="SSF109604">
    <property type="entry name" value="HD-domain/PDEase-like"/>
    <property type="match status" value="1"/>
</dbReference>
<dbReference type="GO" id="GO:0008081">
    <property type="term" value="F:phosphoric diester hydrolase activity"/>
    <property type="evidence" value="ECO:0007669"/>
    <property type="project" value="UniProtKB-ARBA"/>
</dbReference>
<reference evidence="2 3" key="1">
    <citation type="submission" date="2020-08" db="EMBL/GenBank/DDBJ databases">
        <title>Functional genomics of gut bacteria from endangered species of beetles.</title>
        <authorList>
            <person name="Carlos-Shanley C."/>
        </authorList>
    </citation>
    <scope>NUCLEOTIDE SEQUENCE [LARGE SCALE GENOMIC DNA]</scope>
    <source>
        <strain evidence="2 3">S00202</strain>
    </source>
</reference>
<dbReference type="AlphaFoldDB" id="A0A7X0BPQ7"/>
<protein>
    <submittedName>
        <fullName evidence="2">HD-GYP domain-containing protein (C-di-GMP phosphodiesterase class II)</fullName>
    </submittedName>
</protein>